<dbReference type="GO" id="GO:0140662">
    <property type="term" value="F:ATP-dependent protein folding chaperone"/>
    <property type="evidence" value="ECO:0007669"/>
    <property type="project" value="InterPro"/>
</dbReference>
<evidence type="ECO:0000256" key="4">
    <source>
        <dbReference type="RuleBase" id="RU004187"/>
    </source>
</evidence>
<gene>
    <name evidence="5" type="ORF">K443DRAFT_578999</name>
</gene>
<dbReference type="InterPro" id="IPR027413">
    <property type="entry name" value="GROEL-like_equatorial_sf"/>
</dbReference>
<dbReference type="OrthoDB" id="10248520at2759"/>
<dbReference type="Pfam" id="PF00118">
    <property type="entry name" value="Cpn60_TCP1"/>
    <property type="match status" value="1"/>
</dbReference>
<keyword evidence="6" id="KW-1185">Reference proteome</keyword>
<proteinExistence type="inferred from homology"/>
<name>A0A0C9XHS5_9AGAR</name>
<dbReference type="InterPro" id="IPR017998">
    <property type="entry name" value="Chaperone_TCP-1"/>
</dbReference>
<keyword evidence="3 4" id="KW-0143">Chaperone</keyword>
<keyword evidence="1 4" id="KW-0547">Nucleotide-binding</keyword>
<evidence type="ECO:0000256" key="2">
    <source>
        <dbReference type="ARBA" id="ARBA00022840"/>
    </source>
</evidence>
<dbReference type="InterPro" id="IPR002423">
    <property type="entry name" value="Cpn60/GroEL/TCP-1"/>
</dbReference>
<dbReference type="Proteomes" id="UP000054477">
    <property type="component" value="Unassembled WGS sequence"/>
</dbReference>
<sequence>MEEKAENARLSSFVGALALGDLVKSTLGSKGMNKLLQSASSGEINVTNDGATIPKALIMRQRGSSEGSGWRGWGSNYDCHRSGCGVAEGDGEAHREENPPADDC</sequence>
<dbReference type="HOGENOM" id="CLU_2250590_0_0_1"/>
<dbReference type="PRINTS" id="PR00304">
    <property type="entry name" value="TCOMPLEXTCP1"/>
</dbReference>
<accession>A0A0C9XHS5</accession>
<protein>
    <submittedName>
        <fullName evidence="5">Uncharacterized protein</fullName>
    </submittedName>
</protein>
<dbReference type="GO" id="GO:0005524">
    <property type="term" value="F:ATP binding"/>
    <property type="evidence" value="ECO:0007669"/>
    <property type="project" value="UniProtKB-KW"/>
</dbReference>
<evidence type="ECO:0000256" key="3">
    <source>
        <dbReference type="ARBA" id="ARBA00023186"/>
    </source>
</evidence>
<dbReference type="Gene3D" id="1.10.560.10">
    <property type="entry name" value="GroEL-like equatorial domain"/>
    <property type="match status" value="1"/>
</dbReference>
<evidence type="ECO:0000313" key="6">
    <source>
        <dbReference type="Proteomes" id="UP000054477"/>
    </source>
</evidence>
<evidence type="ECO:0000256" key="1">
    <source>
        <dbReference type="ARBA" id="ARBA00022741"/>
    </source>
</evidence>
<evidence type="ECO:0000313" key="5">
    <source>
        <dbReference type="EMBL" id="KIK01089.1"/>
    </source>
</evidence>
<organism evidence="5 6">
    <name type="scientific">Laccaria amethystina LaAM-08-1</name>
    <dbReference type="NCBI Taxonomy" id="1095629"/>
    <lineage>
        <taxon>Eukaryota</taxon>
        <taxon>Fungi</taxon>
        <taxon>Dikarya</taxon>
        <taxon>Basidiomycota</taxon>
        <taxon>Agaricomycotina</taxon>
        <taxon>Agaricomycetes</taxon>
        <taxon>Agaricomycetidae</taxon>
        <taxon>Agaricales</taxon>
        <taxon>Agaricineae</taxon>
        <taxon>Hydnangiaceae</taxon>
        <taxon>Laccaria</taxon>
    </lineage>
</organism>
<dbReference type="AlphaFoldDB" id="A0A0C9XHS5"/>
<reference evidence="5 6" key="1">
    <citation type="submission" date="2014-04" db="EMBL/GenBank/DDBJ databases">
        <authorList>
            <consortium name="DOE Joint Genome Institute"/>
            <person name="Kuo A."/>
            <person name="Kohler A."/>
            <person name="Nagy L.G."/>
            <person name="Floudas D."/>
            <person name="Copeland A."/>
            <person name="Barry K.W."/>
            <person name="Cichocki N."/>
            <person name="Veneault-Fourrey C."/>
            <person name="LaButti K."/>
            <person name="Lindquist E.A."/>
            <person name="Lipzen A."/>
            <person name="Lundell T."/>
            <person name="Morin E."/>
            <person name="Murat C."/>
            <person name="Sun H."/>
            <person name="Tunlid A."/>
            <person name="Henrissat B."/>
            <person name="Grigoriev I.V."/>
            <person name="Hibbett D.S."/>
            <person name="Martin F."/>
            <person name="Nordberg H.P."/>
            <person name="Cantor M.N."/>
            <person name="Hua S.X."/>
        </authorList>
    </citation>
    <scope>NUCLEOTIDE SEQUENCE [LARGE SCALE GENOMIC DNA]</scope>
    <source>
        <strain evidence="5 6">LaAM-08-1</strain>
    </source>
</reference>
<reference evidence="6" key="2">
    <citation type="submission" date="2015-01" db="EMBL/GenBank/DDBJ databases">
        <title>Evolutionary Origins and Diversification of the Mycorrhizal Mutualists.</title>
        <authorList>
            <consortium name="DOE Joint Genome Institute"/>
            <consortium name="Mycorrhizal Genomics Consortium"/>
            <person name="Kohler A."/>
            <person name="Kuo A."/>
            <person name="Nagy L.G."/>
            <person name="Floudas D."/>
            <person name="Copeland A."/>
            <person name="Barry K.W."/>
            <person name="Cichocki N."/>
            <person name="Veneault-Fourrey C."/>
            <person name="LaButti K."/>
            <person name="Lindquist E.A."/>
            <person name="Lipzen A."/>
            <person name="Lundell T."/>
            <person name="Morin E."/>
            <person name="Murat C."/>
            <person name="Riley R."/>
            <person name="Ohm R."/>
            <person name="Sun H."/>
            <person name="Tunlid A."/>
            <person name="Henrissat B."/>
            <person name="Grigoriev I.V."/>
            <person name="Hibbett D.S."/>
            <person name="Martin F."/>
        </authorList>
    </citation>
    <scope>NUCLEOTIDE SEQUENCE [LARGE SCALE GENOMIC DNA]</scope>
    <source>
        <strain evidence="6">LaAM-08-1</strain>
    </source>
</reference>
<keyword evidence="2 4" id="KW-0067">ATP-binding</keyword>
<dbReference type="EMBL" id="KN838612">
    <property type="protein sequence ID" value="KIK01089.1"/>
    <property type="molecule type" value="Genomic_DNA"/>
</dbReference>
<dbReference type="STRING" id="1095629.A0A0C9XHS5"/>
<comment type="similarity">
    <text evidence="4">Belongs to the TCP-1 chaperonin family.</text>
</comment>
<dbReference type="SUPFAM" id="SSF48592">
    <property type="entry name" value="GroEL equatorial domain-like"/>
    <property type="match status" value="1"/>
</dbReference>